<evidence type="ECO:0000313" key="7">
    <source>
        <dbReference type="EMBL" id="THH13241.1"/>
    </source>
</evidence>
<evidence type="ECO:0000256" key="5">
    <source>
        <dbReference type="SAM" id="MobiDB-lite"/>
    </source>
</evidence>
<evidence type="ECO:0000256" key="2">
    <source>
        <dbReference type="ARBA" id="ARBA00022771"/>
    </source>
</evidence>
<feature type="compositionally biased region" description="Basic residues" evidence="5">
    <location>
        <begin position="1031"/>
        <end position="1044"/>
    </location>
</feature>
<feature type="compositionally biased region" description="Acidic residues" evidence="5">
    <location>
        <begin position="922"/>
        <end position="934"/>
    </location>
</feature>
<dbReference type="PROSITE" id="PS00028">
    <property type="entry name" value="ZINC_FINGER_C2H2_1"/>
    <property type="match status" value="1"/>
</dbReference>
<feature type="compositionally biased region" description="Polar residues" evidence="5">
    <location>
        <begin position="219"/>
        <end position="228"/>
    </location>
</feature>
<dbReference type="Gene3D" id="3.30.1740.10">
    <property type="entry name" value="Zinc finger, PARP-type"/>
    <property type="match status" value="1"/>
</dbReference>
<keyword evidence="8" id="KW-1185">Reference proteome</keyword>
<dbReference type="InterPro" id="IPR001841">
    <property type="entry name" value="Znf_RING"/>
</dbReference>
<dbReference type="PANTHER" id="PTHR43670:SF34">
    <property type="entry name" value="HSP20-LIKE CHAPERONES SUPERFAMILY PROTEIN"/>
    <property type="match status" value="1"/>
</dbReference>
<dbReference type="SMART" id="SM00355">
    <property type="entry name" value="ZnF_C2H2"/>
    <property type="match status" value="2"/>
</dbReference>
<dbReference type="GO" id="GO:0034605">
    <property type="term" value="P:cellular response to heat"/>
    <property type="evidence" value="ECO:0007669"/>
    <property type="project" value="TreeGrafter"/>
</dbReference>
<feature type="region of interest" description="Disordered" evidence="5">
    <location>
        <begin position="46"/>
        <end position="69"/>
    </location>
</feature>
<dbReference type="PROSITE" id="PS00518">
    <property type="entry name" value="ZF_RING_1"/>
    <property type="match status" value="1"/>
</dbReference>
<dbReference type="EMBL" id="SGPL01000374">
    <property type="protein sequence ID" value="THH13241.1"/>
    <property type="molecule type" value="Genomic_DNA"/>
</dbReference>
<feature type="region of interest" description="Disordered" evidence="5">
    <location>
        <begin position="85"/>
        <end position="106"/>
    </location>
</feature>
<accession>A0A4S4LP22</accession>
<dbReference type="GO" id="GO:0008270">
    <property type="term" value="F:zinc ion binding"/>
    <property type="evidence" value="ECO:0007669"/>
    <property type="project" value="UniProtKB-KW"/>
</dbReference>
<dbReference type="Pfam" id="PF13923">
    <property type="entry name" value="zf-C3HC4_2"/>
    <property type="match status" value="1"/>
</dbReference>
<feature type="compositionally biased region" description="Basic residues" evidence="5">
    <location>
        <begin position="964"/>
        <end position="981"/>
    </location>
</feature>
<evidence type="ECO:0000256" key="3">
    <source>
        <dbReference type="ARBA" id="ARBA00022833"/>
    </source>
</evidence>
<dbReference type="OrthoDB" id="429950at2759"/>
<dbReference type="InterPro" id="IPR017907">
    <property type="entry name" value="Znf_RING_CS"/>
</dbReference>
<dbReference type="Proteomes" id="UP000310158">
    <property type="component" value="Unassembled WGS sequence"/>
</dbReference>
<dbReference type="InterPro" id="IPR036957">
    <property type="entry name" value="Znf_PARP_sf"/>
</dbReference>
<evidence type="ECO:0000313" key="8">
    <source>
        <dbReference type="Proteomes" id="UP000310158"/>
    </source>
</evidence>
<gene>
    <name evidence="7" type="ORF">EW146_g6961</name>
</gene>
<name>A0A4S4LP22_9AGAM</name>
<keyword evidence="2 4" id="KW-0863">Zinc-finger</keyword>
<dbReference type="PANTHER" id="PTHR43670">
    <property type="entry name" value="HEAT SHOCK PROTEIN 26"/>
    <property type="match status" value="1"/>
</dbReference>
<feature type="compositionally biased region" description="Basic and acidic residues" evidence="5">
    <location>
        <begin position="875"/>
        <end position="886"/>
    </location>
</feature>
<dbReference type="Gene3D" id="3.30.40.10">
    <property type="entry name" value="Zinc/RING finger domain, C3HC4 (zinc finger)"/>
    <property type="match status" value="1"/>
</dbReference>
<feature type="domain" description="RING-type" evidence="6">
    <location>
        <begin position="596"/>
        <end position="635"/>
    </location>
</feature>
<feature type="compositionally biased region" description="Basic residues" evidence="5">
    <location>
        <begin position="939"/>
        <end position="950"/>
    </location>
</feature>
<dbReference type="SMART" id="SM00184">
    <property type="entry name" value="RING"/>
    <property type="match status" value="1"/>
</dbReference>
<dbReference type="AlphaFoldDB" id="A0A4S4LP22"/>
<protein>
    <recommendedName>
        <fullName evidence="6">RING-type domain-containing protein</fullName>
    </recommendedName>
</protein>
<dbReference type="PROSITE" id="PS50089">
    <property type="entry name" value="ZF_RING_2"/>
    <property type="match status" value="1"/>
</dbReference>
<proteinExistence type="predicted"/>
<dbReference type="GO" id="GO:0003677">
    <property type="term" value="F:DNA binding"/>
    <property type="evidence" value="ECO:0007669"/>
    <property type="project" value="InterPro"/>
</dbReference>
<dbReference type="InterPro" id="IPR013083">
    <property type="entry name" value="Znf_RING/FYVE/PHD"/>
</dbReference>
<evidence type="ECO:0000256" key="4">
    <source>
        <dbReference type="PROSITE-ProRule" id="PRU00175"/>
    </source>
</evidence>
<sequence length="1058" mass="115703">MQGSKIWKRIISVLKKTFTPNARAVEQVSRVPWNWKHTMLNAIPPPSIPGPSISSTVAEESESSVTESPDSVIAGMLAAAIPAMRGEPEARKKGKGRLYEPESEQSLPIEEDASIDSFTVLTSRTHSPQFSDADMHQIISQSGAYDDSTPASLLDHPDALLFDVSPVDEVAGDVFGIAQNDVRSEHQDVESHAGQDSSITMSQATLRADEVAPEAELSSARQAQNTSPHLDEATNAAPANAPVAPSPSHVQASPRPSAPSPIPSLSEPPVRYVSHIYCRSCRRDPCLVTTATMCGHIFCNKLFESDEALEQHIREPAIHPKCGFCSGIFESAAVLIEHVTSLHVPNTLGQSSSSISTIKPATKPAEILGSPGPSPYGSRTASFRNFQQAIGFDKRATHRHGMPSTSATSQSSIFSCSSAPSTISPTLGSITPPITDDEDVSGAHDSGKAFPLNASSSFQPHFRNIWDEKLDFGFTVPAKAPSEDSLASPIPTPRRLRTTVSVFDEFLFRAPTIDTRNVLTPLAASGQASTLRIQPSTSSKVPLAQTPSSGDPSHFYLLKGIPSPIPDLLRTSGVLRPAIAPDIETERSAPENLFHCRICRADPCKEITVTACGHVFCHNCIVEKIRETSRCPVCNAAILLYTLLKLDVVRPLAAYTADFEGNHYIACRVALALSLVALSSPSPTPRYYSENFLNMSDTESKKSGYRLEYSANNRAKCKGAWFYPMFMMVLGVELMVTRVCRVYRTETVFGWVGSVSSEMLLLIDGYVRAQAPPLPRVSCEWGPSLISAATQAMPGVTGAAQRPKMFANMKKQFEDASELDGFEELKEEDKERVQKAWEEDHVADEDIPATAKKSEEDEEAEEEEKPKAKRAPAKKKAENGDAEDKPKRGRPKKKAEEAEEGEEEEIPKKKVAARKPRGKVEEEVEEHEEEEEAVEEKPKKKAPARKPRAKKAAEEEGEEEEKPKKKAAKKPASKKAAPKKKKQEEEESGEDFGAELEKVDEDDVLEEDEAEEETNKKRKRPVPKASGSKPPSKKAKPSSSRAKKVKEIVDNYDESDEE</sequence>
<feature type="compositionally biased region" description="Low complexity" evidence="5">
    <location>
        <begin position="233"/>
        <end position="248"/>
    </location>
</feature>
<evidence type="ECO:0000259" key="6">
    <source>
        <dbReference type="PROSITE" id="PS50089"/>
    </source>
</evidence>
<feature type="compositionally biased region" description="Basic and acidic residues" evidence="5">
    <location>
        <begin position="823"/>
        <end position="840"/>
    </location>
</feature>
<reference evidence="7 8" key="1">
    <citation type="submission" date="2019-02" db="EMBL/GenBank/DDBJ databases">
        <title>Genome sequencing of the rare red list fungi Bondarzewia mesenterica.</title>
        <authorList>
            <person name="Buettner E."/>
            <person name="Kellner H."/>
        </authorList>
    </citation>
    <scope>NUCLEOTIDE SEQUENCE [LARGE SCALE GENOMIC DNA]</scope>
    <source>
        <strain evidence="7 8">DSM 108281</strain>
    </source>
</reference>
<feature type="compositionally biased region" description="Acidic residues" evidence="5">
    <location>
        <begin position="985"/>
        <end position="1012"/>
    </location>
</feature>
<feature type="compositionally biased region" description="Low complexity" evidence="5">
    <location>
        <begin position="50"/>
        <end position="68"/>
    </location>
</feature>
<feature type="region of interest" description="Disordered" evidence="5">
    <location>
        <begin position="209"/>
        <end position="265"/>
    </location>
</feature>
<feature type="region of interest" description="Disordered" evidence="5">
    <location>
        <begin position="818"/>
        <end position="1058"/>
    </location>
</feature>
<dbReference type="SUPFAM" id="SSF57850">
    <property type="entry name" value="RING/U-box"/>
    <property type="match status" value="1"/>
</dbReference>
<keyword evidence="3" id="KW-0862">Zinc</keyword>
<dbReference type="InterPro" id="IPR013087">
    <property type="entry name" value="Znf_C2H2_type"/>
</dbReference>
<comment type="caution">
    <text evidence="7">The sequence shown here is derived from an EMBL/GenBank/DDBJ whole genome shotgun (WGS) entry which is preliminary data.</text>
</comment>
<evidence type="ECO:0000256" key="1">
    <source>
        <dbReference type="ARBA" id="ARBA00022723"/>
    </source>
</evidence>
<keyword evidence="1" id="KW-0479">Metal-binding</keyword>
<organism evidence="7 8">
    <name type="scientific">Bondarzewia mesenterica</name>
    <dbReference type="NCBI Taxonomy" id="1095465"/>
    <lineage>
        <taxon>Eukaryota</taxon>
        <taxon>Fungi</taxon>
        <taxon>Dikarya</taxon>
        <taxon>Basidiomycota</taxon>
        <taxon>Agaricomycotina</taxon>
        <taxon>Agaricomycetes</taxon>
        <taxon>Russulales</taxon>
        <taxon>Bondarzewiaceae</taxon>
        <taxon>Bondarzewia</taxon>
    </lineage>
</organism>